<feature type="compositionally biased region" description="Basic residues" evidence="1">
    <location>
        <begin position="60"/>
        <end position="72"/>
    </location>
</feature>
<dbReference type="OrthoDB" id="5398000at2"/>
<protein>
    <submittedName>
        <fullName evidence="3">Uncharacterized protein</fullName>
    </submittedName>
</protein>
<gene>
    <name evidence="3" type="ordered locus">Gbem_0087</name>
</gene>
<dbReference type="KEGG" id="gbm:Gbem_0087"/>
<dbReference type="EMBL" id="CP001124">
    <property type="protein sequence ID" value="ACH37118.1"/>
    <property type="molecule type" value="Genomic_DNA"/>
</dbReference>
<reference evidence="3 4" key="1">
    <citation type="submission" date="2008-07" db="EMBL/GenBank/DDBJ databases">
        <title>Complete sequence of Geobacter bemidjiensis BEM.</title>
        <authorList>
            <consortium name="US DOE Joint Genome Institute"/>
            <person name="Lucas S."/>
            <person name="Copeland A."/>
            <person name="Lapidus A."/>
            <person name="Glavina del Rio T."/>
            <person name="Dalin E."/>
            <person name="Tice H."/>
            <person name="Bruce D."/>
            <person name="Goodwin L."/>
            <person name="Pitluck S."/>
            <person name="Kiss H."/>
            <person name="Brettin T."/>
            <person name="Detter J.C."/>
            <person name="Han C."/>
            <person name="Kuske C.R."/>
            <person name="Schmutz J."/>
            <person name="Larimer F."/>
            <person name="Land M."/>
            <person name="Hauser L."/>
            <person name="Kyrpides N."/>
            <person name="Lykidis A."/>
            <person name="Lovley D."/>
            <person name="Richardson P."/>
        </authorList>
    </citation>
    <scope>NUCLEOTIDE SEQUENCE [LARGE SCALE GENOMIC DNA]</scope>
    <source>
        <strain evidence="4">ATCC BAA-1014 / DSM 16622 / JCM 12645 / Bem</strain>
    </source>
</reference>
<dbReference type="HOGENOM" id="CLU_2716701_0_0_7"/>
<evidence type="ECO:0000256" key="1">
    <source>
        <dbReference type="SAM" id="MobiDB-lite"/>
    </source>
</evidence>
<name>B5E8D5_CITBB</name>
<evidence type="ECO:0000313" key="3">
    <source>
        <dbReference type="EMBL" id="ACH37118.1"/>
    </source>
</evidence>
<evidence type="ECO:0000313" key="4">
    <source>
        <dbReference type="Proteomes" id="UP000008825"/>
    </source>
</evidence>
<feature type="signal peptide" evidence="2">
    <location>
        <begin position="1"/>
        <end position="23"/>
    </location>
</feature>
<feature type="region of interest" description="Disordered" evidence="1">
    <location>
        <begin position="51"/>
        <end position="72"/>
    </location>
</feature>
<keyword evidence="4" id="KW-1185">Reference proteome</keyword>
<organism evidence="3 4">
    <name type="scientific">Citrifermentans bemidjiense (strain ATCC BAA-1014 / DSM 16622 / JCM 12645 / Bem)</name>
    <name type="common">Geobacter bemidjiensis</name>
    <dbReference type="NCBI Taxonomy" id="404380"/>
    <lineage>
        <taxon>Bacteria</taxon>
        <taxon>Pseudomonadati</taxon>
        <taxon>Thermodesulfobacteriota</taxon>
        <taxon>Desulfuromonadia</taxon>
        <taxon>Geobacterales</taxon>
        <taxon>Geobacteraceae</taxon>
        <taxon>Citrifermentans</taxon>
    </lineage>
</organism>
<reference evidence="3 4" key="2">
    <citation type="journal article" date="2010" name="BMC Genomics">
        <title>The genome of Geobacter bemidjiensis, exemplar for the subsurface clade of Geobacter species that predominate in Fe(III)-reducing subsurface environments.</title>
        <authorList>
            <person name="Aklujkar M."/>
            <person name="Young N.D."/>
            <person name="Holmes D."/>
            <person name="Chavan M."/>
            <person name="Risso C."/>
            <person name="Kiss H.E."/>
            <person name="Han C.S."/>
            <person name="Land M.L."/>
            <person name="Lovley D.R."/>
        </authorList>
    </citation>
    <scope>NUCLEOTIDE SEQUENCE [LARGE SCALE GENOMIC DNA]</scope>
    <source>
        <strain evidence="4">ATCC BAA-1014 / DSM 16622 / JCM 12645 / Bem</strain>
    </source>
</reference>
<dbReference type="AlphaFoldDB" id="B5E8D5"/>
<accession>B5E8D5</accession>
<feature type="chain" id="PRO_5002832275" evidence="2">
    <location>
        <begin position="24"/>
        <end position="72"/>
    </location>
</feature>
<dbReference type="Proteomes" id="UP000008825">
    <property type="component" value="Chromosome"/>
</dbReference>
<dbReference type="RefSeq" id="WP_012528527.1">
    <property type="nucleotide sequence ID" value="NC_011146.1"/>
</dbReference>
<proteinExistence type="predicted"/>
<sequence length="72" mass="7953">MKRIITMAAGFLVALSLAATAYAAPKGANARKSSPGIENSKKVMQYRMQREKKMEDVRKKAQLKKQQAKAGK</sequence>
<keyword evidence="2" id="KW-0732">Signal</keyword>
<evidence type="ECO:0000256" key="2">
    <source>
        <dbReference type="SAM" id="SignalP"/>
    </source>
</evidence>